<keyword evidence="2" id="KW-1185">Reference proteome</keyword>
<proteinExistence type="predicted"/>
<gene>
    <name evidence="1" type="primary">ABRA.2</name>
    <name evidence="1" type="ORF">GBF38_011357</name>
</gene>
<organism evidence="1 2">
    <name type="scientific">Nibea albiflora</name>
    <name type="common">Yellow drum</name>
    <name type="synonym">Corvina albiflora</name>
    <dbReference type="NCBI Taxonomy" id="240163"/>
    <lineage>
        <taxon>Eukaryota</taxon>
        <taxon>Metazoa</taxon>
        <taxon>Chordata</taxon>
        <taxon>Craniata</taxon>
        <taxon>Vertebrata</taxon>
        <taxon>Euteleostomi</taxon>
        <taxon>Actinopterygii</taxon>
        <taxon>Neopterygii</taxon>
        <taxon>Teleostei</taxon>
        <taxon>Neoteleostei</taxon>
        <taxon>Acanthomorphata</taxon>
        <taxon>Eupercaria</taxon>
        <taxon>Sciaenidae</taxon>
        <taxon>Nibea</taxon>
    </lineage>
</organism>
<dbReference type="Proteomes" id="UP000805704">
    <property type="component" value="Chromosome 23"/>
</dbReference>
<reference evidence="1" key="1">
    <citation type="submission" date="2020-04" db="EMBL/GenBank/DDBJ databases">
        <title>A chromosome-scale assembly and high-density genetic map of the yellow drum (Nibea albiflora) genome.</title>
        <authorList>
            <person name="Xu D."/>
            <person name="Zhang W."/>
            <person name="Chen R."/>
            <person name="Tan P."/>
            <person name="Wang L."/>
            <person name="Song H."/>
            <person name="Tian L."/>
            <person name="Zhu Q."/>
            <person name="Wang B."/>
        </authorList>
    </citation>
    <scope>NUCLEOTIDE SEQUENCE</scope>
    <source>
        <strain evidence="1">ZJHYS-2018</strain>
    </source>
</reference>
<evidence type="ECO:0000313" key="1">
    <source>
        <dbReference type="EMBL" id="KAG8005345.1"/>
    </source>
</evidence>
<evidence type="ECO:0000313" key="2">
    <source>
        <dbReference type="Proteomes" id="UP000805704"/>
    </source>
</evidence>
<protein>
    <submittedName>
        <fullName evidence="1">Actin-binding Rho-activating protein</fullName>
    </submittedName>
</protein>
<name>A0ACB7ESZ8_NIBAL</name>
<accession>A0ACB7ESZ8</accession>
<comment type="caution">
    <text evidence="1">The sequence shown here is derived from an EMBL/GenBank/DDBJ whole genome shotgun (WGS) entry which is preliminary data.</text>
</comment>
<dbReference type="EMBL" id="CM024811">
    <property type="protein sequence ID" value="KAG8005345.1"/>
    <property type="molecule type" value="Genomic_DNA"/>
</dbReference>
<sequence>MVSSLTKSWKQVEKEQKVGGGPGEGLTCAGSIVDSGHPEAERERLDIKDVQTQKTSSLKDDSEGISESALKIKRSTVTMYKKEADDANKINTLSKKYSAVGNLKSRWQNWASEHTVNQKLNPFSEYFDYDYSMSLRLQKGQEGYGRPKEGTQTAERAKRAEQHIHREIDDMCYVIRTMADPDLDGKTRVTFGQLFDRYVRISDKVVGILMRARKHGKVAFEGEMLWQGQDDGVIITLLLSPTPTPHQWGQEVALHTLSLVQEGSQLYEYGVTTLSGGKYHIYSFGGKGKGKYCSTLKVLPNALVCLLTSFQFRYGFIWSHFVGLKYGATQEIELFDGESIIEISGTAGHYVELVVFTTNRGRTLTAGRPSGHAFNMFASHPEAELLFISGNRVHWGITSIAGHWGIVAKCFLLPSLLSSQPLLWLTLSPTPTPHQWGQEVALHTLSLVQEGSQLYEYGVTILSGGKYHIYSFGGKDKGKYCSTLKVLPNALVCLLTSFQFRYGFIWSHFVGFKIGTGQEIELFDGESIIEISGTAGHYVELVVFTTNRGRTLTVGRPSGHAFNMFASHPEAELLFISGRLHGAITSIAGHWGIVASNSTSNSEH</sequence>